<evidence type="ECO:0000256" key="2">
    <source>
        <dbReference type="ARBA" id="ARBA00022801"/>
    </source>
</evidence>
<feature type="signal peptide" evidence="3">
    <location>
        <begin position="1"/>
        <end position="38"/>
    </location>
</feature>
<feature type="chain" id="PRO_5045932074" description="SGNH hydrolase-type esterase domain-containing protein" evidence="3">
    <location>
        <begin position="39"/>
        <end position="703"/>
    </location>
</feature>
<organism evidence="5 6">
    <name type="scientific">Telluria antibiotica</name>
    <dbReference type="NCBI Taxonomy" id="2717319"/>
    <lineage>
        <taxon>Bacteria</taxon>
        <taxon>Pseudomonadati</taxon>
        <taxon>Pseudomonadota</taxon>
        <taxon>Betaproteobacteria</taxon>
        <taxon>Burkholderiales</taxon>
        <taxon>Oxalobacteraceae</taxon>
        <taxon>Telluria group</taxon>
        <taxon>Telluria</taxon>
    </lineage>
</organism>
<dbReference type="InterPro" id="IPR037459">
    <property type="entry name" value="RhgT-like"/>
</dbReference>
<accession>A0ABX0PJU2</accession>
<evidence type="ECO:0000259" key="4">
    <source>
        <dbReference type="Pfam" id="PF13472"/>
    </source>
</evidence>
<dbReference type="PANTHER" id="PTHR43695:SF1">
    <property type="entry name" value="RHAMNOGALACTURONAN ACETYLESTERASE"/>
    <property type="match status" value="1"/>
</dbReference>
<dbReference type="InterPro" id="IPR036514">
    <property type="entry name" value="SGNH_hydro_sf"/>
</dbReference>
<dbReference type="InterPro" id="IPR013830">
    <property type="entry name" value="SGNH_hydro"/>
</dbReference>
<keyword evidence="3" id="KW-0732">Signal</keyword>
<dbReference type="EMBL" id="JAAQOM010000026">
    <property type="protein sequence ID" value="NIA57725.1"/>
    <property type="molecule type" value="Genomic_DNA"/>
</dbReference>
<gene>
    <name evidence="5" type="ORF">HAV22_29275</name>
</gene>
<reference evidence="5 6" key="1">
    <citation type="submission" date="2020-03" db="EMBL/GenBank/DDBJ databases">
        <title>Genome sequence of strain Massilia sp. TW-1.</title>
        <authorList>
            <person name="Chaudhary D.K."/>
        </authorList>
    </citation>
    <scope>NUCLEOTIDE SEQUENCE [LARGE SCALE GENOMIC DNA]</scope>
    <source>
        <strain evidence="5 6">TW-1</strain>
    </source>
</reference>
<protein>
    <recommendedName>
        <fullName evidence="4">SGNH hydrolase-type esterase domain-containing protein</fullName>
    </recommendedName>
</protein>
<dbReference type="SUPFAM" id="SSF52266">
    <property type="entry name" value="SGNH hydrolase"/>
    <property type="match status" value="1"/>
</dbReference>
<dbReference type="PANTHER" id="PTHR43695">
    <property type="entry name" value="PUTATIVE (AFU_ORTHOLOGUE AFUA_2G17250)-RELATED"/>
    <property type="match status" value="1"/>
</dbReference>
<proteinExistence type="inferred from homology"/>
<dbReference type="Pfam" id="PF13472">
    <property type="entry name" value="Lipase_GDSL_2"/>
    <property type="match status" value="1"/>
</dbReference>
<evidence type="ECO:0000313" key="5">
    <source>
        <dbReference type="EMBL" id="NIA57725.1"/>
    </source>
</evidence>
<comment type="caution">
    <text evidence="5">The sequence shown here is derived from an EMBL/GenBank/DDBJ whole genome shotgun (WGS) entry which is preliminary data.</text>
</comment>
<keyword evidence="2" id="KW-0378">Hydrolase</keyword>
<feature type="domain" description="SGNH hydrolase-type esterase" evidence="4">
    <location>
        <begin position="239"/>
        <end position="397"/>
    </location>
</feature>
<comment type="similarity">
    <text evidence="1">Belongs to the 'GDSL' lipolytic enzyme family.</text>
</comment>
<keyword evidence="6" id="KW-1185">Reference proteome</keyword>
<evidence type="ECO:0000256" key="1">
    <source>
        <dbReference type="ARBA" id="ARBA00008668"/>
    </source>
</evidence>
<name>A0ABX0PJU2_9BURK</name>
<dbReference type="Proteomes" id="UP000716322">
    <property type="component" value="Unassembled WGS sequence"/>
</dbReference>
<sequence>MTHLPHPTAACPIDRKRPATRAATVAACLFWCALPGQAEPQAPKPGPELRYDFTSRPAAGTIPVQARAGKDIPLYDAATGYGFVGETAAVPARPVHTASIRHTAAGYVITEPALDPNAGTDHYNNFGMAFRIKAGPGAYAIHVNTTSDAADTTVAVTGMQANRLSQPVFWDAAGRLPNKTMMVAQGRDWTYRYVNGRGFIDIEIEPKKAGVPVGLSEIVLRPIPPQTRPAGVLPAIYTLGDSTVKSYTFDEAPMSGWGQVIGQLFDATKVRVVNYSMGGRSFRNAYAEGRLNDLLLTGYVGDVVMIQFGHNDESLDETRRFGRGATESMYEEMIREVYVPAIRARGMVPVFVTPMSRVNGAQKPGQPYVNSFDKRRFPDLMRKLGTELDVPVVDLNARSVEYYNAAGRQSITAMVMSIEAGETPGKTNDGSYANGHPANKIDGTHFKEALAKQYARMVVTELARLAGDGKPGDQVAGRMVAQLRPEVRRAIAANDWSPVYPEIAADTTDGDGAYYRNQIEKLLQLGALHKDAQGRFHPEAPMRTREFCEALASLVHLPAGPLSRYADGPLSREVMGVILDDAYHATFAARPAYMTDYNGKTILPGSPGYDPNQDTGARGAMYYPLVRWTQLLDAGDASPVYADKLHDAYELGLIRSEAGIARGRMINGRLLEPRAGVTRAKAAKALYFMWVLAQGPKEENQQR</sequence>
<dbReference type="RefSeq" id="WP_166864862.1">
    <property type="nucleotide sequence ID" value="NZ_JAAQOM010000026.1"/>
</dbReference>
<evidence type="ECO:0000256" key="3">
    <source>
        <dbReference type="SAM" id="SignalP"/>
    </source>
</evidence>
<evidence type="ECO:0000313" key="6">
    <source>
        <dbReference type="Proteomes" id="UP000716322"/>
    </source>
</evidence>
<dbReference type="Gene3D" id="3.40.50.1110">
    <property type="entry name" value="SGNH hydrolase"/>
    <property type="match status" value="1"/>
</dbReference>